<feature type="compositionally biased region" description="Basic and acidic residues" evidence="17">
    <location>
        <begin position="543"/>
        <end position="563"/>
    </location>
</feature>
<feature type="transmembrane region" description="Helical" evidence="18">
    <location>
        <begin position="207"/>
        <end position="231"/>
    </location>
</feature>
<evidence type="ECO:0000256" key="5">
    <source>
        <dbReference type="ARBA" id="ARBA00010810"/>
    </source>
</evidence>
<feature type="region of interest" description="Disordered" evidence="17">
    <location>
        <begin position="816"/>
        <end position="840"/>
    </location>
</feature>
<comment type="subcellular location">
    <subcellularLocation>
        <location evidence="3">Cell membrane</location>
        <topology evidence="3">Multi-pass membrane protein</topology>
    </subcellularLocation>
</comment>
<feature type="transmembrane region" description="Helical" evidence="18">
    <location>
        <begin position="297"/>
        <end position="314"/>
    </location>
</feature>
<dbReference type="AlphaFoldDB" id="A0ABD5Y4C7"/>
<keyword evidence="13 18" id="KW-0472">Membrane</keyword>
<comment type="pathway">
    <text evidence="4">Protein modification; protein glycosylation.</text>
</comment>
<comment type="cofactor">
    <cofactor evidence="2">
        <name>Mg(2+)</name>
        <dbReference type="ChEBI" id="CHEBI:18420"/>
    </cofactor>
</comment>
<dbReference type="Pfam" id="PF18079">
    <property type="entry name" value="AglB_L1"/>
    <property type="match status" value="1"/>
</dbReference>
<dbReference type="InterPro" id="IPR041154">
    <property type="entry name" value="AglB_P1"/>
</dbReference>
<feature type="region of interest" description="Disordered" evidence="17">
    <location>
        <begin position="542"/>
        <end position="572"/>
    </location>
</feature>
<keyword evidence="11" id="KW-0460">Magnesium</keyword>
<keyword evidence="22" id="KW-1185">Reference proteome</keyword>
<feature type="transmembrane region" description="Helical" evidence="18">
    <location>
        <begin position="578"/>
        <end position="599"/>
    </location>
</feature>
<evidence type="ECO:0000256" key="4">
    <source>
        <dbReference type="ARBA" id="ARBA00004922"/>
    </source>
</evidence>
<proteinExistence type="inferred from homology"/>
<keyword evidence="8" id="KW-0808">Transferase</keyword>
<evidence type="ECO:0000256" key="15">
    <source>
        <dbReference type="ARBA" id="ARBA00030679"/>
    </source>
</evidence>
<keyword evidence="10" id="KW-0479">Metal-binding</keyword>
<evidence type="ECO:0000256" key="7">
    <source>
        <dbReference type="ARBA" id="ARBA00022676"/>
    </source>
</evidence>
<dbReference type="PANTHER" id="PTHR13872:SF1">
    <property type="entry name" value="DOLICHYL-DIPHOSPHOOLIGOSACCHARIDE--PROTEIN GLYCOSYLTRANSFERASE SUBUNIT STT3B"/>
    <property type="match status" value="1"/>
</dbReference>
<dbReference type="EC" id="2.4.99.21" evidence="6"/>
<keyword evidence="14" id="KW-0464">Manganese</keyword>
<keyword evidence="9 18" id="KW-0812">Transmembrane</keyword>
<comment type="caution">
    <text evidence="21">The sequence shown here is derived from an EMBL/GenBank/DDBJ whole genome shotgun (WGS) entry which is preliminary data.</text>
</comment>
<feature type="transmembrane region" description="Helical" evidence="18">
    <location>
        <begin position="109"/>
        <end position="129"/>
    </location>
</feature>
<evidence type="ECO:0000256" key="13">
    <source>
        <dbReference type="ARBA" id="ARBA00023136"/>
    </source>
</evidence>
<feature type="domain" description="Oligosaccharyl transferase STT3 N-terminal" evidence="19">
    <location>
        <begin position="207"/>
        <end position="326"/>
    </location>
</feature>
<feature type="transmembrane region" description="Helical" evidence="18">
    <location>
        <begin position="488"/>
        <end position="506"/>
    </location>
</feature>
<evidence type="ECO:0000256" key="17">
    <source>
        <dbReference type="SAM" id="MobiDB-lite"/>
    </source>
</evidence>
<dbReference type="RefSeq" id="WP_274321697.1">
    <property type="nucleotide sequence ID" value="NZ_CP118158.1"/>
</dbReference>
<evidence type="ECO:0000313" key="22">
    <source>
        <dbReference type="Proteomes" id="UP001596432"/>
    </source>
</evidence>
<feature type="transmembrane region" description="Helical" evidence="18">
    <location>
        <begin position="243"/>
        <end position="261"/>
    </location>
</feature>
<evidence type="ECO:0000256" key="18">
    <source>
        <dbReference type="SAM" id="Phobius"/>
    </source>
</evidence>
<dbReference type="Pfam" id="PF02516">
    <property type="entry name" value="STT3"/>
    <property type="match status" value="1"/>
</dbReference>
<evidence type="ECO:0000256" key="16">
    <source>
        <dbReference type="ARBA" id="ARBA00034066"/>
    </source>
</evidence>
<evidence type="ECO:0000256" key="2">
    <source>
        <dbReference type="ARBA" id="ARBA00001946"/>
    </source>
</evidence>
<organism evidence="21 22">
    <name type="scientific">Halosimplex aquaticum</name>
    <dbReference type="NCBI Taxonomy" id="3026162"/>
    <lineage>
        <taxon>Archaea</taxon>
        <taxon>Methanobacteriati</taxon>
        <taxon>Methanobacteriota</taxon>
        <taxon>Stenosarchaea group</taxon>
        <taxon>Halobacteria</taxon>
        <taxon>Halobacteriales</taxon>
        <taxon>Haloarculaceae</taxon>
        <taxon>Halosimplex</taxon>
    </lineage>
</organism>
<feature type="transmembrane region" description="Helical" evidence="18">
    <location>
        <begin position="452"/>
        <end position="476"/>
    </location>
</feature>
<feature type="transmembrane region" description="Helical" evidence="18">
    <location>
        <begin position="267"/>
        <end position="285"/>
    </location>
</feature>
<evidence type="ECO:0000313" key="21">
    <source>
        <dbReference type="EMBL" id="MFC7140600.1"/>
    </source>
</evidence>
<dbReference type="GO" id="GO:0046872">
    <property type="term" value="F:metal ion binding"/>
    <property type="evidence" value="ECO:0007669"/>
    <property type="project" value="UniProtKB-KW"/>
</dbReference>
<dbReference type="Gene3D" id="2.60.40.3390">
    <property type="match status" value="1"/>
</dbReference>
<dbReference type="InterPro" id="IPR003674">
    <property type="entry name" value="Oligo_trans_STT3"/>
</dbReference>
<dbReference type="GeneID" id="78820896"/>
<evidence type="ECO:0000256" key="9">
    <source>
        <dbReference type="ARBA" id="ARBA00022692"/>
    </source>
</evidence>
<protein>
    <recommendedName>
        <fullName evidence="6">dolichyl-phosphooligosaccharide-protein glycotransferase</fullName>
        <ecNumber evidence="6">2.4.99.21</ecNumber>
    </recommendedName>
    <alternativeName>
        <fullName evidence="15">Oligosaccharyl transferase</fullName>
    </alternativeName>
</protein>
<name>A0ABD5Y4C7_9EURY</name>
<keyword evidence="12 18" id="KW-1133">Transmembrane helix</keyword>
<evidence type="ECO:0000256" key="8">
    <source>
        <dbReference type="ARBA" id="ARBA00022679"/>
    </source>
</evidence>
<evidence type="ECO:0000256" key="3">
    <source>
        <dbReference type="ARBA" id="ARBA00004651"/>
    </source>
</evidence>
<reference evidence="21 22" key="1">
    <citation type="journal article" date="2019" name="Int. J. Syst. Evol. Microbiol.">
        <title>The Global Catalogue of Microorganisms (GCM) 10K type strain sequencing project: providing services to taxonomists for standard genome sequencing and annotation.</title>
        <authorList>
            <consortium name="The Broad Institute Genomics Platform"/>
            <consortium name="The Broad Institute Genome Sequencing Center for Infectious Disease"/>
            <person name="Wu L."/>
            <person name="Ma J."/>
        </authorList>
    </citation>
    <scope>NUCLEOTIDE SEQUENCE [LARGE SCALE GENOMIC DNA]</scope>
    <source>
        <strain evidence="21 22">XZYJT29</strain>
    </source>
</reference>
<comment type="catalytic activity">
    <reaction evidence="16">
        <text>an archaeal dolichyl phosphooligosaccharide + [protein]-L-asparagine = an archaeal dolichyl phosphate + a glycoprotein with the oligosaccharide chain attached by N-beta-D-glycosyl linkage to a protein L-asparagine.</text>
        <dbReference type="EC" id="2.4.99.21"/>
    </reaction>
</comment>
<evidence type="ECO:0000256" key="6">
    <source>
        <dbReference type="ARBA" id="ARBA00012602"/>
    </source>
</evidence>
<evidence type="ECO:0000256" key="1">
    <source>
        <dbReference type="ARBA" id="ARBA00001936"/>
    </source>
</evidence>
<comment type="cofactor">
    <cofactor evidence="1">
        <name>Mn(2+)</name>
        <dbReference type="ChEBI" id="CHEBI:29035"/>
    </cofactor>
</comment>
<feature type="domain" description="Archaeal glycosylation protein B peripheral" evidence="20">
    <location>
        <begin position="742"/>
        <end position="815"/>
    </location>
</feature>
<dbReference type="PANTHER" id="PTHR13872">
    <property type="entry name" value="DOLICHYL-DIPHOSPHOOLIGOSACCHARIDE--PROTEIN GLYCOSYLTRANSFERASE SUBUNIT"/>
    <property type="match status" value="1"/>
</dbReference>
<evidence type="ECO:0000256" key="10">
    <source>
        <dbReference type="ARBA" id="ARBA00022723"/>
    </source>
</evidence>
<dbReference type="EMBL" id="JBHTAS010000001">
    <property type="protein sequence ID" value="MFC7140600.1"/>
    <property type="molecule type" value="Genomic_DNA"/>
</dbReference>
<comment type="similarity">
    <text evidence="5">Belongs to the STT3 family.</text>
</comment>
<evidence type="ECO:0000259" key="20">
    <source>
        <dbReference type="Pfam" id="PF18079"/>
    </source>
</evidence>
<keyword evidence="7" id="KW-0328">Glycosyltransferase</keyword>
<evidence type="ECO:0000259" key="19">
    <source>
        <dbReference type="Pfam" id="PF02516"/>
    </source>
</evidence>
<sequence length="840" mass="90363">MTDGGALDEFTDDPDQRAALAAVLEVDDASDTWAFEDVPVDTGRFGRFVDRGVVEETGGGYRLTDPDAVRRAVGNGRAASGDATESSPARPWHRFIEDTDPNEVSTGRLPAVALALAIVALFVWTRAYIYPGVFRGRDIVLTANDPYYYRFALERLLAVSGGPFDLTTLTQLEGVPGRDGPILAGRGEPFYLATLWMGASLLGGDETAAGIVLAWYPVVAALLTAGLVYLVCARIMEDRRVGLVAAVSLALVPGFAFRTSLGFGDHHAFDYVWLMATVASLLWVVALDPEDPFARPVTWAAGALGVAVAGQTLAWEGSPLILLALAGYFAVKVPLDVVAERSPLRENAPVLLAIGIAAALTLGCHLALGWHSIDVAVVPTLLLVGGVGLATAGEIVRDRELGVETLLGLEVGGPLVGLLVLFLVVPGTVTRLLGGLSFLLFRSSIGEKEPTFALDTALGLELLGPFVLLGVPVMVWGLRRAAAGDRQWLALSAFGWWLLFLTALQIRFAAHLATLLVVFSGIGVVWILARADLTALPTPVQRARGDTDRNAGGENRQSRESRSHAGGARWVDPDSRTVRSGVTTLLVVALVVGVSGFYLPGEVEGGVIEDETYHTATWMDGYGEERGWTWPNDYVFSRWSTNRVYNYFVSGVSQNYSQAYHNYSRFIYNDSAASAAWYDRLQNDTGFVVIEPLPRRAGTIQQHLYVTYGSRWEKGGYKAVSHYRAVYASSSTRKKVFTLVPGATVAGTAPANVTVEARTTVEIPNETFLYRQQATTGTHGEYELVVPYPGEYELAGGNRTWNVTVPETAVRNGTRVGIGSSQRGGGPRALGPVTTSALRR</sequence>
<evidence type="ECO:0000256" key="12">
    <source>
        <dbReference type="ARBA" id="ARBA00022989"/>
    </source>
</evidence>
<evidence type="ECO:0000256" key="11">
    <source>
        <dbReference type="ARBA" id="ARBA00022842"/>
    </source>
</evidence>
<feature type="transmembrane region" description="Helical" evidence="18">
    <location>
        <begin position="350"/>
        <end position="370"/>
    </location>
</feature>
<dbReference type="Proteomes" id="UP001596432">
    <property type="component" value="Unassembled WGS sequence"/>
</dbReference>
<evidence type="ECO:0000256" key="14">
    <source>
        <dbReference type="ARBA" id="ARBA00023211"/>
    </source>
</evidence>
<feature type="transmembrane region" description="Helical" evidence="18">
    <location>
        <begin position="416"/>
        <end position="440"/>
    </location>
</feature>
<feature type="transmembrane region" description="Helical" evidence="18">
    <location>
        <begin position="320"/>
        <end position="338"/>
    </location>
</feature>
<dbReference type="GO" id="GO:0016757">
    <property type="term" value="F:glycosyltransferase activity"/>
    <property type="evidence" value="ECO:0007669"/>
    <property type="project" value="UniProtKB-KW"/>
</dbReference>
<dbReference type="GO" id="GO:0005886">
    <property type="term" value="C:plasma membrane"/>
    <property type="evidence" value="ECO:0007669"/>
    <property type="project" value="UniProtKB-SubCell"/>
</dbReference>
<feature type="transmembrane region" description="Helical" evidence="18">
    <location>
        <begin position="376"/>
        <end position="396"/>
    </location>
</feature>
<dbReference type="InterPro" id="IPR048307">
    <property type="entry name" value="STT3_N"/>
</dbReference>
<feature type="transmembrane region" description="Helical" evidence="18">
    <location>
        <begin position="512"/>
        <end position="529"/>
    </location>
</feature>
<gene>
    <name evidence="21" type="ORF">ACFQMA_12280</name>
</gene>
<accession>A0ABD5Y4C7</accession>